<dbReference type="InterPro" id="IPR036259">
    <property type="entry name" value="MFS_trans_sf"/>
</dbReference>
<reference evidence="9" key="2">
    <citation type="submission" date="2020-09" db="EMBL/GenBank/DDBJ databases">
        <authorList>
            <person name="Sun Q."/>
            <person name="Ohkuma M."/>
        </authorList>
    </citation>
    <scope>NUCLEOTIDE SEQUENCE</scope>
    <source>
        <strain evidence="9">JCM 3313</strain>
    </source>
</reference>
<evidence type="ECO:0000259" key="8">
    <source>
        <dbReference type="PROSITE" id="PS50850"/>
    </source>
</evidence>
<keyword evidence="6 7" id="KW-0472">Membrane</keyword>
<feature type="transmembrane region" description="Helical" evidence="7">
    <location>
        <begin position="263"/>
        <end position="282"/>
    </location>
</feature>
<feature type="domain" description="Major facilitator superfamily (MFS) profile" evidence="8">
    <location>
        <begin position="23"/>
        <end position="405"/>
    </location>
</feature>
<dbReference type="Gene3D" id="1.20.1250.20">
    <property type="entry name" value="MFS general substrate transporter like domains"/>
    <property type="match status" value="1"/>
</dbReference>
<feature type="transmembrane region" description="Helical" evidence="7">
    <location>
        <begin position="23"/>
        <end position="45"/>
    </location>
</feature>
<dbReference type="RefSeq" id="WP_229795656.1">
    <property type="nucleotide sequence ID" value="NZ_BMRG01000004.1"/>
</dbReference>
<reference evidence="9" key="1">
    <citation type="journal article" date="2014" name="Int. J. Syst. Evol. Microbiol.">
        <title>Complete genome sequence of Corynebacterium casei LMG S-19264T (=DSM 44701T), isolated from a smear-ripened cheese.</title>
        <authorList>
            <consortium name="US DOE Joint Genome Institute (JGI-PGF)"/>
            <person name="Walter F."/>
            <person name="Albersmeier A."/>
            <person name="Kalinowski J."/>
            <person name="Ruckert C."/>
        </authorList>
    </citation>
    <scope>NUCLEOTIDE SEQUENCE</scope>
    <source>
        <strain evidence="9">JCM 3313</strain>
    </source>
</reference>
<evidence type="ECO:0000256" key="5">
    <source>
        <dbReference type="ARBA" id="ARBA00022989"/>
    </source>
</evidence>
<evidence type="ECO:0000256" key="6">
    <source>
        <dbReference type="ARBA" id="ARBA00023136"/>
    </source>
</evidence>
<keyword evidence="5 7" id="KW-1133">Transmembrane helix</keyword>
<feature type="transmembrane region" description="Helical" evidence="7">
    <location>
        <begin position="148"/>
        <end position="169"/>
    </location>
</feature>
<evidence type="ECO:0000313" key="10">
    <source>
        <dbReference type="Proteomes" id="UP000639606"/>
    </source>
</evidence>
<dbReference type="PANTHER" id="PTHR23517">
    <property type="entry name" value="RESISTANCE PROTEIN MDTM, PUTATIVE-RELATED-RELATED"/>
    <property type="match status" value="1"/>
</dbReference>
<feature type="transmembrane region" description="Helical" evidence="7">
    <location>
        <begin position="57"/>
        <end position="77"/>
    </location>
</feature>
<dbReference type="AlphaFoldDB" id="A0A918ED87"/>
<evidence type="ECO:0000256" key="4">
    <source>
        <dbReference type="ARBA" id="ARBA00022692"/>
    </source>
</evidence>
<feature type="transmembrane region" description="Helical" evidence="7">
    <location>
        <begin position="89"/>
        <end position="108"/>
    </location>
</feature>
<comment type="caution">
    <text evidence="9">The sequence shown here is derived from an EMBL/GenBank/DDBJ whole genome shotgun (WGS) entry which is preliminary data.</text>
</comment>
<feature type="transmembrane region" description="Helical" evidence="7">
    <location>
        <begin position="354"/>
        <end position="373"/>
    </location>
</feature>
<accession>A0A918ED87</accession>
<evidence type="ECO:0000256" key="7">
    <source>
        <dbReference type="SAM" id="Phobius"/>
    </source>
</evidence>
<dbReference type="EMBL" id="BMRG01000004">
    <property type="protein sequence ID" value="GGP55050.1"/>
    <property type="molecule type" value="Genomic_DNA"/>
</dbReference>
<proteinExistence type="predicted"/>
<evidence type="ECO:0000256" key="1">
    <source>
        <dbReference type="ARBA" id="ARBA00004651"/>
    </source>
</evidence>
<keyword evidence="4 7" id="KW-0812">Transmembrane</keyword>
<dbReference type="SUPFAM" id="SSF103473">
    <property type="entry name" value="MFS general substrate transporter"/>
    <property type="match status" value="1"/>
</dbReference>
<dbReference type="InterPro" id="IPR050171">
    <property type="entry name" value="MFS_Transporters"/>
</dbReference>
<feature type="transmembrane region" description="Helical" evidence="7">
    <location>
        <begin position="114"/>
        <end position="136"/>
    </location>
</feature>
<dbReference type="PANTHER" id="PTHR23517:SF13">
    <property type="entry name" value="MAJOR FACILITATOR SUPERFAMILY MFS_1"/>
    <property type="match status" value="1"/>
</dbReference>
<comment type="subcellular location">
    <subcellularLocation>
        <location evidence="1">Cell membrane</location>
        <topology evidence="1">Multi-pass membrane protein</topology>
    </subcellularLocation>
</comment>
<dbReference type="GO" id="GO:0005886">
    <property type="term" value="C:plasma membrane"/>
    <property type="evidence" value="ECO:0007669"/>
    <property type="project" value="UniProtKB-SubCell"/>
</dbReference>
<evidence type="ECO:0000256" key="3">
    <source>
        <dbReference type="ARBA" id="ARBA00022475"/>
    </source>
</evidence>
<feature type="transmembrane region" description="Helical" evidence="7">
    <location>
        <begin position="220"/>
        <end position="243"/>
    </location>
</feature>
<dbReference type="Pfam" id="PF07690">
    <property type="entry name" value="MFS_1"/>
    <property type="match status" value="1"/>
</dbReference>
<gene>
    <name evidence="9" type="ORF">GCM10010185_29470</name>
</gene>
<sequence length="409" mass="40791">MIGAEAPTARPAPAARGLRGTRAAVAVSAAFGVTMIGVSLPTPLYALYSRELGFDGVVVTLVFSTYAVGVAAALVLFGPLSDQLGRRAILLPGLALAAASSAVFLIPHSLPALFAGRLLSGLSAGVFTGTATAMLVDLAPPGRKRHYSLAAASVNMLGVGLGPVVAGVLAEFAPAPLVVPYLVHLLLVLCAAVALRAVAEPRPRAAGPVRWRPQRMGVPPAARPAFVRAATGGVAGFAVLGLFTSVSPAFLSQVLGITDHVSGGLVVLALLGTSAAGQVASARLAERSAALVGTSALLVGVVLIGLSIAAVSLFLLLAGAVVAGVGQGMSFRAGLDAVGTAAPEERRGEVTSSFFLVLYGAISLPVIGVGVAAQARGLVWAGVLFTGAVALVAAVALVMLLRRGDETAS</sequence>
<dbReference type="PROSITE" id="PS50850">
    <property type="entry name" value="MFS"/>
    <property type="match status" value="1"/>
</dbReference>
<organism evidence="9 10">
    <name type="scientific">Saccharothrix coeruleofusca</name>
    <dbReference type="NCBI Taxonomy" id="33919"/>
    <lineage>
        <taxon>Bacteria</taxon>
        <taxon>Bacillati</taxon>
        <taxon>Actinomycetota</taxon>
        <taxon>Actinomycetes</taxon>
        <taxon>Pseudonocardiales</taxon>
        <taxon>Pseudonocardiaceae</taxon>
        <taxon>Saccharothrix</taxon>
    </lineage>
</organism>
<evidence type="ECO:0000313" key="9">
    <source>
        <dbReference type="EMBL" id="GGP55050.1"/>
    </source>
</evidence>
<evidence type="ECO:0000256" key="2">
    <source>
        <dbReference type="ARBA" id="ARBA00022448"/>
    </source>
</evidence>
<feature type="transmembrane region" description="Helical" evidence="7">
    <location>
        <begin position="289"/>
        <end position="308"/>
    </location>
</feature>
<keyword evidence="3" id="KW-1003">Cell membrane</keyword>
<feature type="transmembrane region" description="Helical" evidence="7">
    <location>
        <begin position="181"/>
        <end position="199"/>
    </location>
</feature>
<protein>
    <submittedName>
        <fullName evidence="9">Multi-drug efflux transporter</fullName>
    </submittedName>
</protein>
<keyword evidence="2" id="KW-0813">Transport</keyword>
<dbReference type="Proteomes" id="UP000639606">
    <property type="component" value="Unassembled WGS sequence"/>
</dbReference>
<dbReference type="GO" id="GO:0022857">
    <property type="term" value="F:transmembrane transporter activity"/>
    <property type="evidence" value="ECO:0007669"/>
    <property type="project" value="InterPro"/>
</dbReference>
<dbReference type="InterPro" id="IPR020846">
    <property type="entry name" value="MFS_dom"/>
</dbReference>
<keyword evidence="10" id="KW-1185">Reference proteome</keyword>
<dbReference type="InterPro" id="IPR011701">
    <property type="entry name" value="MFS"/>
</dbReference>
<name>A0A918ED87_9PSEU</name>
<feature type="transmembrane region" description="Helical" evidence="7">
    <location>
        <begin position="379"/>
        <end position="401"/>
    </location>
</feature>